<dbReference type="Pfam" id="PF14200">
    <property type="entry name" value="RicinB_lectin_2"/>
    <property type="match status" value="1"/>
</dbReference>
<protein>
    <submittedName>
        <fullName evidence="2">Mannanase</fullName>
    </submittedName>
</protein>
<gene>
    <name evidence="2" type="ORF">EDB92DRAFT_1759277</name>
</gene>
<evidence type="ECO:0000313" key="3">
    <source>
        <dbReference type="Proteomes" id="UP001201163"/>
    </source>
</evidence>
<dbReference type="EMBL" id="JAKELL010000090">
    <property type="protein sequence ID" value="KAH8983303.1"/>
    <property type="molecule type" value="Genomic_DNA"/>
</dbReference>
<dbReference type="InterPro" id="IPR035992">
    <property type="entry name" value="Ricin_B-like_lectins"/>
</dbReference>
<evidence type="ECO:0000259" key="1">
    <source>
        <dbReference type="Pfam" id="PF14200"/>
    </source>
</evidence>
<dbReference type="SUPFAM" id="SSF50370">
    <property type="entry name" value="Ricin B-like lectins"/>
    <property type="match status" value="1"/>
</dbReference>
<proteinExistence type="predicted"/>
<accession>A0AAD4Q4C2</accession>
<dbReference type="Proteomes" id="UP001201163">
    <property type="component" value="Unassembled WGS sequence"/>
</dbReference>
<dbReference type="AlphaFoldDB" id="A0AAD4Q4C2"/>
<dbReference type="InterPro" id="IPR000772">
    <property type="entry name" value="Ricin_B_lectin"/>
</dbReference>
<reference evidence="2" key="1">
    <citation type="submission" date="2022-01" db="EMBL/GenBank/DDBJ databases">
        <title>Comparative genomics reveals a dynamic genome evolution in the ectomycorrhizal milk-cap (Lactarius) mushrooms.</title>
        <authorList>
            <consortium name="DOE Joint Genome Institute"/>
            <person name="Lebreton A."/>
            <person name="Tang N."/>
            <person name="Kuo A."/>
            <person name="LaButti K."/>
            <person name="Drula E."/>
            <person name="Barry K."/>
            <person name="Clum A."/>
            <person name="Lipzen A."/>
            <person name="Mousain D."/>
            <person name="Ng V."/>
            <person name="Wang R."/>
            <person name="Wang X."/>
            <person name="Dai Y."/>
            <person name="Henrissat B."/>
            <person name="Grigoriev I.V."/>
            <person name="Guerin-Laguette A."/>
            <person name="Yu F."/>
            <person name="Martin F.M."/>
        </authorList>
    </citation>
    <scope>NUCLEOTIDE SEQUENCE</scope>
    <source>
        <strain evidence="2">QP</strain>
    </source>
</reference>
<name>A0AAD4Q4C2_9AGAM</name>
<sequence>IKTGGRYKITNEQTKLALDLSGINSRSIIGHASHGGANQQWVIEQQLNGQYIIRSVAPSKFLCIEKTPDNG</sequence>
<comment type="caution">
    <text evidence="2">The sequence shown here is derived from an EMBL/GenBank/DDBJ whole genome shotgun (WGS) entry which is preliminary data.</text>
</comment>
<evidence type="ECO:0000313" key="2">
    <source>
        <dbReference type="EMBL" id="KAH8983303.1"/>
    </source>
</evidence>
<feature type="non-terminal residue" evidence="2">
    <location>
        <position position="1"/>
    </location>
</feature>
<keyword evidence="3" id="KW-1185">Reference proteome</keyword>
<dbReference type="Gene3D" id="2.80.10.50">
    <property type="match status" value="1"/>
</dbReference>
<feature type="domain" description="Ricin B lectin" evidence="1">
    <location>
        <begin position="3"/>
        <end position="65"/>
    </location>
</feature>
<feature type="non-terminal residue" evidence="2">
    <location>
        <position position="71"/>
    </location>
</feature>
<organism evidence="2 3">
    <name type="scientific">Lactarius akahatsu</name>
    <dbReference type="NCBI Taxonomy" id="416441"/>
    <lineage>
        <taxon>Eukaryota</taxon>
        <taxon>Fungi</taxon>
        <taxon>Dikarya</taxon>
        <taxon>Basidiomycota</taxon>
        <taxon>Agaricomycotina</taxon>
        <taxon>Agaricomycetes</taxon>
        <taxon>Russulales</taxon>
        <taxon>Russulaceae</taxon>
        <taxon>Lactarius</taxon>
    </lineage>
</organism>